<dbReference type="InterPro" id="IPR001841">
    <property type="entry name" value="Znf_RING"/>
</dbReference>
<keyword evidence="5" id="KW-0963">Cytoplasm</keyword>
<evidence type="ECO:0000256" key="2">
    <source>
        <dbReference type="ARBA" id="ARBA00004496"/>
    </source>
</evidence>
<dbReference type="InterPro" id="IPR036322">
    <property type="entry name" value="WD40_repeat_dom_sf"/>
</dbReference>
<dbReference type="Gene3D" id="3.30.40.10">
    <property type="entry name" value="Zinc/RING finger domain, C3HC4 (zinc finger)"/>
    <property type="match status" value="1"/>
</dbReference>
<dbReference type="SUPFAM" id="SSF50978">
    <property type="entry name" value="WD40 repeat-like"/>
    <property type="match status" value="1"/>
</dbReference>
<evidence type="ECO:0000256" key="4">
    <source>
        <dbReference type="ARBA" id="ARBA00012483"/>
    </source>
</evidence>
<reference evidence="17" key="1">
    <citation type="journal article" date="2022" name="Proc. Natl. Acad. Sci. U.S.A.">
        <title>Life cycle and functional genomics of the unicellular red alga Galdieria for elucidating algal and plant evolution and industrial use.</title>
        <authorList>
            <person name="Hirooka S."/>
            <person name="Itabashi T."/>
            <person name="Ichinose T.M."/>
            <person name="Onuma R."/>
            <person name="Fujiwara T."/>
            <person name="Yamashita S."/>
            <person name="Jong L.W."/>
            <person name="Tomita R."/>
            <person name="Iwane A.H."/>
            <person name="Miyagishima S.Y."/>
        </authorList>
    </citation>
    <scope>NUCLEOTIDE SEQUENCE</scope>
    <source>
        <strain evidence="17">NBRC 102759</strain>
    </source>
</reference>
<evidence type="ECO:0000256" key="1">
    <source>
        <dbReference type="ARBA" id="ARBA00000900"/>
    </source>
</evidence>
<dbReference type="InterPro" id="IPR015943">
    <property type="entry name" value="WD40/YVTN_repeat-like_dom_sf"/>
</dbReference>
<feature type="coiled-coil region" evidence="15">
    <location>
        <begin position="101"/>
        <end position="152"/>
    </location>
</feature>
<protein>
    <recommendedName>
        <fullName evidence="4">RING-type E3 ubiquitin transferase</fullName>
        <ecNumber evidence="4">2.3.2.27</ecNumber>
    </recommendedName>
</protein>
<dbReference type="InterPro" id="IPR013083">
    <property type="entry name" value="Znf_RING/FYVE/PHD"/>
</dbReference>
<keyword evidence="14" id="KW-0863">Zinc-finger</keyword>
<keyword evidence="14" id="KW-0862">Zinc</keyword>
<evidence type="ECO:0000256" key="14">
    <source>
        <dbReference type="PROSITE-ProRule" id="PRU00175"/>
    </source>
</evidence>
<evidence type="ECO:0000256" key="5">
    <source>
        <dbReference type="ARBA" id="ARBA00022490"/>
    </source>
</evidence>
<evidence type="ECO:0000256" key="12">
    <source>
        <dbReference type="ARBA" id="ARBA00023242"/>
    </source>
</evidence>
<keyword evidence="6" id="KW-0853">WD repeat</keyword>
<dbReference type="InterPro" id="IPR056527">
    <property type="entry name" value="WD40_RFWD3"/>
</dbReference>
<comment type="catalytic activity">
    <reaction evidence="1">
        <text>S-ubiquitinyl-[E2 ubiquitin-conjugating enzyme]-L-cysteine + [acceptor protein]-L-lysine = [E2 ubiquitin-conjugating enzyme]-L-cysteine + N(6)-ubiquitinyl-[acceptor protein]-L-lysine.</text>
        <dbReference type="EC" id="2.3.2.27"/>
    </reaction>
</comment>
<evidence type="ECO:0000256" key="13">
    <source>
        <dbReference type="ARBA" id="ARBA00034306"/>
    </source>
</evidence>
<keyword evidence="8" id="KW-0677">Repeat</keyword>
<dbReference type="Proteomes" id="UP001061958">
    <property type="component" value="Unassembled WGS sequence"/>
</dbReference>
<dbReference type="Pfam" id="PF13639">
    <property type="entry name" value="zf-RING_2"/>
    <property type="match status" value="1"/>
</dbReference>
<dbReference type="OrthoDB" id="4952at2759"/>
<proteinExistence type="predicted"/>
<keyword evidence="10" id="KW-0833">Ubl conjugation pathway</keyword>
<dbReference type="Gene3D" id="2.130.10.10">
    <property type="entry name" value="YVTN repeat-like/Quinoprotein amine dehydrogenase"/>
    <property type="match status" value="1"/>
</dbReference>
<name>A0A9C7PZP9_9RHOD</name>
<organism evidence="17 18">
    <name type="scientific">Galdieria partita</name>
    <dbReference type="NCBI Taxonomy" id="83374"/>
    <lineage>
        <taxon>Eukaryota</taxon>
        <taxon>Rhodophyta</taxon>
        <taxon>Bangiophyceae</taxon>
        <taxon>Galdieriales</taxon>
        <taxon>Galdieriaceae</taxon>
        <taxon>Galdieria</taxon>
    </lineage>
</organism>
<dbReference type="AlphaFoldDB" id="A0A9C7PZP9"/>
<keyword evidence="15" id="KW-0175">Coiled coil</keyword>
<dbReference type="GO" id="GO:0008270">
    <property type="term" value="F:zinc ion binding"/>
    <property type="evidence" value="ECO:0007669"/>
    <property type="project" value="UniProtKB-KW"/>
</dbReference>
<gene>
    <name evidence="17" type="ORF">GpartN1_g5549.t1</name>
</gene>
<dbReference type="SUPFAM" id="SSF57850">
    <property type="entry name" value="RING/U-box"/>
    <property type="match status" value="1"/>
</dbReference>
<keyword evidence="7" id="KW-0808">Transferase</keyword>
<evidence type="ECO:0000256" key="10">
    <source>
        <dbReference type="ARBA" id="ARBA00022786"/>
    </source>
</evidence>
<comment type="subcellular location">
    <subcellularLocation>
        <location evidence="2">Cytoplasm</location>
    </subcellularLocation>
    <subcellularLocation>
        <location evidence="13">Nucleus</location>
        <location evidence="13">Nuclear body</location>
    </subcellularLocation>
</comment>
<dbReference type="GO" id="GO:0005737">
    <property type="term" value="C:cytoplasm"/>
    <property type="evidence" value="ECO:0007669"/>
    <property type="project" value="UniProtKB-SubCell"/>
</dbReference>
<evidence type="ECO:0000259" key="16">
    <source>
        <dbReference type="PROSITE" id="PS50089"/>
    </source>
</evidence>
<evidence type="ECO:0000313" key="17">
    <source>
        <dbReference type="EMBL" id="GJQ13758.1"/>
    </source>
</evidence>
<sequence length="525" mass="60673">MSDERASDPYEQKDKVKDISNCSQQTCLSQNEVFCSICMEKFSETGNHYLCCLSCGHIFGFSCISKWLKSRLICPSCNQKAKKRDVRRIYLPHTSITMQDNAALEELKKEWQREIENKELLSNELFVTKNQLKRLETSFAQLTQRYYQLHREYQILSHSVRNSDLVTKESIEKFPLQLIRTLPLKNPRTFVFGKGTSIYCSYKEDSTHEYLQQMSFWSDHKSLSKQAIHESTMRDIRYLDPQSCPSQSYGLLLTCSNDKTLKVICPQNMNVVLSYSLENVGWCCDWSMDGLYMACGMKNGGIVVFDIRRTNNCLYSTKLSNCKGIHSVGWLTNASLFAGGMDGVYYVYMPTNGNSNYCQENILQLEESQREKPIFATCLEELPSKNHQSMSSMIVSYRSCSSATSHSIYNWNIVNSRSSTFTVNYPQRLAQLVGGKNHLLLSRTLSVCWKDHHYFFTGDESFRGSSLLWEWKVDNDSLKMTPETFPTRHSSPIYDVRWNRGLIDDVLNQAVMGTLSKEELHIYKW</sequence>
<accession>A0A9C7PZP9</accession>
<dbReference type="InterPro" id="IPR037381">
    <property type="entry name" value="RFWD3"/>
</dbReference>
<feature type="domain" description="RING-type" evidence="16">
    <location>
        <begin position="35"/>
        <end position="78"/>
    </location>
</feature>
<dbReference type="Pfam" id="PF23419">
    <property type="entry name" value="WD40_RFWD3"/>
    <property type="match status" value="1"/>
</dbReference>
<keyword evidence="9" id="KW-0227">DNA damage</keyword>
<dbReference type="PANTHER" id="PTHR16047:SF7">
    <property type="entry name" value="E3 UBIQUITIN-PROTEIN LIGASE RFWD3"/>
    <property type="match status" value="1"/>
</dbReference>
<keyword evidence="12" id="KW-0539">Nucleus</keyword>
<evidence type="ECO:0000256" key="3">
    <source>
        <dbReference type="ARBA" id="ARBA00004906"/>
    </source>
</evidence>
<dbReference type="GO" id="GO:0016604">
    <property type="term" value="C:nuclear body"/>
    <property type="evidence" value="ECO:0007669"/>
    <property type="project" value="UniProtKB-SubCell"/>
</dbReference>
<evidence type="ECO:0000256" key="15">
    <source>
        <dbReference type="SAM" id="Coils"/>
    </source>
</evidence>
<keyword evidence="14" id="KW-0479">Metal-binding</keyword>
<evidence type="ECO:0000313" key="18">
    <source>
        <dbReference type="Proteomes" id="UP001061958"/>
    </source>
</evidence>
<dbReference type="CDD" id="cd16450">
    <property type="entry name" value="mRING-C3HGC3_RFWD3"/>
    <property type="match status" value="1"/>
</dbReference>
<comment type="caution">
    <text evidence="17">The sequence shown here is derived from an EMBL/GenBank/DDBJ whole genome shotgun (WGS) entry which is preliminary data.</text>
</comment>
<dbReference type="GO" id="GO:0036297">
    <property type="term" value="P:interstrand cross-link repair"/>
    <property type="evidence" value="ECO:0007669"/>
    <property type="project" value="InterPro"/>
</dbReference>
<dbReference type="GO" id="GO:0061630">
    <property type="term" value="F:ubiquitin protein ligase activity"/>
    <property type="evidence" value="ECO:0007669"/>
    <property type="project" value="UniProtKB-EC"/>
</dbReference>
<dbReference type="SMART" id="SM00184">
    <property type="entry name" value="RING"/>
    <property type="match status" value="1"/>
</dbReference>
<evidence type="ECO:0000256" key="6">
    <source>
        <dbReference type="ARBA" id="ARBA00022574"/>
    </source>
</evidence>
<dbReference type="EC" id="2.3.2.27" evidence="4"/>
<dbReference type="PANTHER" id="PTHR16047">
    <property type="entry name" value="RFWD3 PROTEIN"/>
    <property type="match status" value="1"/>
</dbReference>
<evidence type="ECO:0000256" key="8">
    <source>
        <dbReference type="ARBA" id="ARBA00022737"/>
    </source>
</evidence>
<keyword evidence="18" id="KW-1185">Reference proteome</keyword>
<evidence type="ECO:0000256" key="9">
    <source>
        <dbReference type="ARBA" id="ARBA00022763"/>
    </source>
</evidence>
<comment type="pathway">
    <text evidence="3">Protein modification; protein ubiquitination.</text>
</comment>
<dbReference type="GO" id="GO:0016567">
    <property type="term" value="P:protein ubiquitination"/>
    <property type="evidence" value="ECO:0007669"/>
    <property type="project" value="InterPro"/>
</dbReference>
<dbReference type="EMBL" id="BQMJ01000047">
    <property type="protein sequence ID" value="GJQ13758.1"/>
    <property type="molecule type" value="Genomic_DNA"/>
</dbReference>
<evidence type="ECO:0000256" key="11">
    <source>
        <dbReference type="ARBA" id="ARBA00023204"/>
    </source>
</evidence>
<dbReference type="PROSITE" id="PS50089">
    <property type="entry name" value="ZF_RING_2"/>
    <property type="match status" value="1"/>
</dbReference>
<reference evidence="17" key="2">
    <citation type="submission" date="2022-01" db="EMBL/GenBank/DDBJ databases">
        <authorList>
            <person name="Hirooka S."/>
            <person name="Miyagishima S.Y."/>
        </authorList>
    </citation>
    <scope>NUCLEOTIDE SEQUENCE</scope>
    <source>
        <strain evidence="17">NBRC 102759</strain>
    </source>
</reference>
<evidence type="ECO:0000256" key="7">
    <source>
        <dbReference type="ARBA" id="ARBA00022679"/>
    </source>
</evidence>
<keyword evidence="11" id="KW-0234">DNA repair</keyword>